<dbReference type="AlphaFoldDB" id="A0A939J465"/>
<comment type="caution">
    <text evidence="1">The sequence shown here is derived from an EMBL/GenBank/DDBJ whole genome shotgun (WGS) entry which is preliminary data.</text>
</comment>
<gene>
    <name evidence="1" type="ORF">JF539_08510</name>
</gene>
<proteinExistence type="predicted"/>
<evidence type="ECO:0000313" key="2">
    <source>
        <dbReference type="Proteomes" id="UP000664096"/>
    </source>
</evidence>
<accession>A0A939J465</accession>
<protein>
    <submittedName>
        <fullName evidence="1">Uncharacterized protein</fullName>
    </submittedName>
</protein>
<evidence type="ECO:0000313" key="1">
    <source>
        <dbReference type="EMBL" id="MBN9670379.1"/>
    </source>
</evidence>
<reference evidence="1" key="1">
    <citation type="submission" date="2020-12" db="EMBL/GenBank/DDBJ databases">
        <title>Oil enriched cultivation method for isolating marine PHA-producing bacteria.</title>
        <authorList>
            <person name="Zheng W."/>
            <person name="Yu S."/>
            <person name="Huang Y."/>
        </authorList>
    </citation>
    <scope>NUCLEOTIDE SEQUENCE</scope>
    <source>
        <strain evidence="1">SY-2-12</strain>
    </source>
</reference>
<sequence length="163" mass="17788">MKVSAGSRNADVTAACWSGWAHALSQSSCPQGLEPGGIAGGASTFRVSKVNVAFSWVWKSVCDWMRTKTAGGFVLPEPGDFVMHVVGQTADETDIALCIGREGNRVLIRYQIWQEPGPWHESWVTIVGPSGGCGIWKTERLTLVGEALKAERKRLFPEIRENT</sequence>
<organism evidence="1 2">
    <name type="scientific">Roseibium aggregatum</name>
    <dbReference type="NCBI Taxonomy" id="187304"/>
    <lineage>
        <taxon>Bacteria</taxon>
        <taxon>Pseudomonadati</taxon>
        <taxon>Pseudomonadota</taxon>
        <taxon>Alphaproteobacteria</taxon>
        <taxon>Hyphomicrobiales</taxon>
        <taxon>Stappiaceae</taxon>
        <taxon>Roseibium</taxon>
    </lineage>
</organism>
<dbReference type="EMBL" id="JAEKJZ010000001">
    <property type="protein sequence ID" value="MBN9670379.1"/>
    <property type="molecule type" value="Genomic_DNA"/>
</dbReference>
<dbReference type="RefSeq" id="WP_207139867.1">
    <property type="nucleotide sequence ID" value="NZ_JAEKJZ010000001.1"/>
</dbReference>
<dbReference type="Proteomes" id="UP000664096">
    <property type="component" value="Unassembled WGS sequence"/>
</dbReference>
<name>A0A939J465_9HYPH</name>